<dbReference type="GO" id="GO:0004523">
    <property type="term" value="F:RNA-DNA hybrid ribonuclease activity"/>
    <property type="evidence" value="ECO:0007669"/>
    <property type="project" value="UniProtKB-EC"/>
</dbReference>
<dbReference type="SUPFAM" id="SSF56672">
    <property type="entry name" value="DNA/RNA polymerases"/>
    <property type="match status" value="1"/>
</dbReference>
<dbReference type="InterPro" id="IPR027975">
    <property type="entry name" value="TMEM71"/>
</dbReference>
<evidence type="ECO:0000313" key="5">
    <source>
        <dbReference type="Proteomes" id="UP001274896"/>
    </source>
</evidence>
<dbReference type="Pfam" id="PF00078">
    <property type="entry name" value="RVT_1"/>
    <property type="match status" value="1"/>
</dbReference>
<feature type="domain" description="Reverse transcriptase" evidence="3">
    <location>
        <begin position="181"/>
        <end position="431"/>
    </location>
</feature>
<dbReference type="EC" id="3.1.26.4" evidence="2"/>
<comment type="similarity">
    <text evidence="1">Belongs to the beta type-B retroviral polymerase family. HERV class-II K(HML-2) pol subfamily.</text>
</comment>
<name>A0AAE0Q3B6_9TELE</name>
<dbReference type="PROSITE" id="PS50878">
    <property type="entry name" value="RT_POL"/>
    <property type="match status" value="1"/>
</dbReference>
<dbReference type="Proteomes" id="UP001274896">
    <property type="component" value="Unassembled WGS sequence"/>
</dbReference>
<dbReference type="AlphaFoldDB" id="A0AAE0Q3B6"/>
<comment type="caution">
    <text evidence="4">The sequence shown here is derived from an EMBL/GenBank/DDBJ whole genome shotgun (WGS) entry which is preliminary data.</text>
</comment>
<sequence length="463" mass="52662">MAVVVNPGLDRSAIELNELNDKLACAYVFRRLCRSSTMDIFFRGTITSSPIKTRNTLRHQPSYSFDASFLSDASYECFSTSPETGLLHVCRRSPRLLANGYYVLTEDSVVTDDQGNMTLTPTQTIISYKENLARIFRRRRKTRRSFATLFSDVSQSLLSGSIFGRDSTLSSTELPSCLDVSSSIDEDISVSFTYDPTASVPFKDKEMFLPEVDSLSEDCSAPVLPAQSLNSLIDVPPQYKCYCTPKNPPSDAVFRKAFLVLLFTLCICANMFSRCMTWSKAYDRVPIEELWYCMRKSGVAEKYVRVVQDMYERSRTVVRCAVGQTEEFKVEVGLHQGSALSPFLFAIVMDQLSEEVRQESPWTMMFADDIVICSESREQVEENLERWRFALERRGMKVNRIHSDPAYLWDVLDKLVQFMRAPPHNLQGLKDLLVTVLFNISQNICRGQSLTSNPYSILLATYN</sequence>
<evidence type="ECO:0000259" key="3">
    <source>
        <dbReference type="PROSITE" id="PS50878"/>
    </source>
</evidence>
<accession>A0AAE0Q3B6</accession>
<dbReference type="EMBL" id="JAUCMX010000022">
    <property type="protein sequence ID" value="KAK3513234.1"/>
    <property type="molecule type" value="Genomic_DNA"/>
</dbReference>
<dbReference type="InterPro" id="IPR043128">
    <property type="entry name" value="Rev_trsase/Diguanyl_cyclase"/>
</dbReference>
<protein>
    <recommendedName>
        <fullName evidence="2">ribonuclease H</fullName>
        <ecNumber evidence="2">3.1.26.4</ecNumber>
    </recommendedName>
</protein>
<evidence type="ECO:0000313" key="4">
    <source>
        <dbReference type="EMBL" id="KAK3513234.1"/>
    </source>
</evidence>
<dbReference type="InterPro" id="IPR000477">
    <property type="entry name" value="RT_dom"/>
</dbReference>
<evidence type="ECO:0000256" key="1">
    <source>
        <dbReference type="ARBA" id="ARBA00010879"/>
    </source>
</evidence>
<gene>
    <name evidence="4" type="ORF">QTP70_009813</name>
</gene>
<evidence type="ECO:0000256" key="2">
    <source>
        <dbReference type="ARBA" id="ARBA00012180"/>
    </source>
</evidence>
<keyword evidence="5" id="KW-1185">Reference proteome</keyword>
<organism evidence="4 5">
    <name type="scientific">Hemibagrus guttatus</name>
    <dbReference type="NCBI Taxonomy" id="175788"/>
    <lineage>
        <taxon>Eukaryota</taxon>
        <taxon>Metazoa</taxon>
        <taxon>Chordata</taxon>
        <taxon>Craniata</taxon>
        <taxon>Vertebrata</taxon>
        <taxon>Euteleostomi</taxon>
        <taxon>Actinopterygii</taxon>
        <taxon>Neopterygii</taxon>
        <taxon>Teleostei</taxon>
        <taxon>Ostariophysi</taxon>
        <taxon>Siluriformes</taxon>
        <taxon>Bagridae</taxon>
        <taxon>Hemibagrus</taxon>
    </lineage>
</organism>
<dbReference type="Gene3D" id="3.30.70.270">
    <property type="match status" value="1"/>
</dbReference>
<reference evidence="4" key="1">
    <citation type="submission" date="2023-06" db="EMBL/GenBank/DDBJ databases">
        <title>Male Hemibagrus guttatus genome.</title>
        <authorList>
            <person name="Bian C."/>
        </authorList>
    </citation>
    <scope>NUCLEOTIDE SEQUENCE</scope>
    <source>
        <strain evidence="4">Male_cb2023</strain>
        <tissue evidence="4">Muscle</tissue>
    </source>
</reference>
<dbReference type="InterPro" id="IPR043502">
    <property type="entry name" value="DNA/RNA_pol_sf"/>
</dbReference>
<dbReference type="PANTHER" id="PTHR35255">
    <property type="entry name" value="TRANSMEMBRANE PROTEIN 71"/>
    <property type="match status" value="1"/>
</dbReference>
<dbReference type="Pfam" id="PF15121">
    <property type="entry name" value="TMEM71"/>
    <property type="match status" value="1"/>
</dbReference>
<dbReference type="PANTHER" id="PTHR35255:SF1">
    <property type="entry name" value="TRANSMEMBRANE PROTEIN 71"/>
    <property type="match status" value="1"/>
</dbReference>
<proteinExistence type="inferred from homology"/>